<dbReference type="KEGG" id="mbd:MEBOL_005552"/>
<reference evidence="3 4" key="1">
    <citation type="submission" date="2017-06" db="EMBL/GenBank/DDBJ databases">
        <authorList>
            <person name="Kim H.J."/>
            <person name="Triplett B.A."/>
        </authorList>
    </citation>
    <scope>NUCLEOTIDE SEQUENCE [LARGE SCALE GENOMIC DNA]</scope>
    <source>
        <strain evidence="3 4">DSM 14713</strain>
    </source>
</reference>
<evidence type="ECO:0000259" key="2">
    <source>
        <dbReference type="Pfam" id="PF02770"/>
    </source>
</evidence>
<gene>
    <name evidence="3" type="ORF">MEBOL_005552</name>
</gene>
<evidence type="ECO:0000256" key="1">
    <source>
        <dbReference type="SAM" id="MobiDB-lite"/>
    </source>
</evidence>
<dbReference type="AlphaFoldDB" id="A0A250IM99"/>
<accession>A0A250IM99</accession>
<evidence type="ECO:0000313" key="3">
    <source>
        <dbReference type="EMBL" id="ATB32076.1"/>
    </source>
</evidence>
<dbReference type="EMBL" id="CP022163">
    <property type="protein sequence ID" value="ATB32076.1"/>
    <property type="molecule type" value="Genomic_DNA"/>
</dbReference>
<dbReference type="Gene3D" id="2.40.110.10">
    <property type="entry name" value="Butyryl-CoA Dehydrogenase, subunit A, domain 2"/>
    <property type="match status" value="1"/>
</dbReference>
<keyword evidence="4" id="KW-1185">Reference proteome</keyword>
<dbReference type="InterPro" id="IPR006091">
    <property type="entry name" value="Acyl-CoA_Oxase/DH_mid-dom"/>
</dbReference>
<dbReference type="GO" id="GO:0016627">
    <property type="term" value="F:oxidoreductase activity, acting on the CH-CH group of donors"/>
    <property type="evidence" value="ECO:0007669"/>
    <property type="project" value="InterPro"/>
</dbReference>
<dbReference type="Pfam" id="PF02770">
    <property type="entry name" value="Acyl-CoA_dh_M"/>
    <property type="match status" value="1"/>
</dbReference>
<proteinExistence type="predicted"/>
<name>A0A250IM99_9BACT</name>
<protein>
    <recommendedName>
        <fullName evidence="2">Acyl-CoA oxidase/dehydrogenase middle domain-containing protein</fullName>
    </recommendedName>
</protein>
<organism evidence="3 4">
    <name type="scientific">Melittangium boletus DSM 14713</name>
    <dbReference type="NCBI Taxonomy" id="1294270"/>
    <lineage>
        <taxon>Bacteria</taxon>
        <taxon>Pseudomonadati</taxon>
        <taxon>Myxococcota</taxon>
        <taxon>Myxococcia</taxon>
        <taxon>Myxococcales</taxon>
        <taxon>Cystobacterineae</taxon>
        <taxon>Archangiaceae</taxon>
        <taxon>Melittangium</taxon>
    </lineage>
</organism>
<feature type="domain" description="Acyl-CoA oxidase/dehydrogenase middle" evidence="2">
    <location>
        <begin position="97"/>
        <end position="193"/>
    </location>
</feature>
<evidence type="ECO:0000313" key="4">
    <source>
        <dbReference type="Proteomes" id="UP000217289"/>
    </source>
</evidence>
<dbReference type="InterPro" id="IPR046373">
    <property type="entry name" value="Acyl-CoA_Oxase/DH_mid-dom_sf"/>
</dbReference>
<dbReference type="Proteomes" id="UP000217289">
    <property type="component" value="Chromosome"/>
</dbReference>
<dbReference type="InterPro" id="IPR009100">
    <property type="entry name" value="AcylCoA_DH/oxidase_NM_dom_sf"/>
</dbReference>
<feature type="region of interest" description="Disordered" evidence="1">
    <location>
        <begin position="317"/>
        <end position="342"/>
    </location>
</feature>
<sequence>MWRMGDAWVALWHRVESPAMDELLRFLLTQSPQPAVLDSVEDWWKQHLALAVRFSSPVDVAFAGGFAADRMAYAFASGYHSALRALLPSLPREHRYALCATEAEGGHPSAMNTRLTGPSGGPWRLDGTKTFVTLGRAADELLVVATEGQDERGRNRLRLVRLDSRRAGVTLRDLPPPPFVPELPHAELHMDAVAVEPGEVLSGDGYERFVKPFRTVEDCHVFAAVLGWLLQVARRSPWPDDAREGLLALGVMLRGLAQADAAAPETHLALGGAIELVRGRIEALAPLWASTDAPTRERWVRDRLLLQIAGKVRAKRRETAREKLSTLRGGTKESAMRSDPIR</sequence>
<dbReference type="SUPFAM" id="SSF56645">
    <property type="entry name" value="Acyl-CoA dehydrogenase NM domain-like"/>
    <property type="match status" value="1"/>
</dbReference>